<dbReference type="EMBL" id="CP002548">
    <property type="protein sequence ID" value="AGL90180.1"/>
    <property type="molecule type" value="Genomic_DNA"/>
</dbReference>
<dbReference type="Proteomes" id="UP000013941">
    <property type="component" value="Chromosome"/>
</dbReference>
<reference evidence="1 2" key="1">
    <citation type="journal article" date="2013" name="BMC Genomics">
        <title>Comparison of the complete genome sequence of two closely related isolates of 'Candidatus Phytoplasma australiense' reveals genome plasticity.</title>
        <authorList>
            <person name="Andersen M.T."/>
            <person name="Liefting L.W."/>
            <person name="Havukkala I."/>
            <person name="Beever R.E."/>
        </authorList>
    </citation>
    <scope>NUCLEOTIDE SEQUENCE [LARGE SCALE GENOMIC DNA]</scope>
    <source>
        <strain evidence="1 2">NZSb11</strain>
    </source>
</reference>
<keyword evidence="2" id="KW-1185">Reference proteome</keyword>
<evidence type="ECO:0000313" key="1">
    <source>
        <dbReference type="EMBL" id="AGL90180.1"/>
    </source>
</evidence>
<dbReference type="AlphaFoldDB" id="R4RLG6"/>
<sequence length="32" mass="4026">MIHFFKLNLPCFSDYFLNIYNKKPHNNVIQYY</sequence>
<accession>R4RLG6</accession>
<organism evidence="1 2">
    <name type="scientific">Strawberry lethal yellows phytoplasma (CPA) str. NZSb11</name>
    <dbReference type="NCBI Taxonomy" id="980422"/>
    <lineage>
        <taxon>Bacteria</taxon>
        <taxon>Bacillati</taxon>
        <taxon>Mycoplasmatota</taxon>
        <taxon>Mollicutes</taxon>
        <taxon>Acholeplasmatales</taxon>
        <taxon>Acholeplasmataceae</taxon>
        <taxon>Candidatus Phytoplasma</taxon>
        <taxon>16SrXII (Stolbur group)</taxon>
    </lineage>
</organism>
<dbReference type="HOGENOM" id="CLU_3391627_0_0_14"/>
<proteinExistence type="predicted"/>
<dbReference type="KEGG" id="nzs:SLY_0259"/>
<evidence type="ECO:0000313" key="2">
    <source>
        <dbReference type="Proteomes" id="UP000013941"/>
    </source>
</evidence>
<protein>
    <submittedName>
        <fullName evidence="1">Uncharacterized protein</fullName>
    </submittedName>
</protein>
<name>R4RLG6_PHYAS</name>
<gene>
    <name evidence="1" type="ORF">SLY_0259</name>
</gene>